<evidence type="ECO:0000313" key="3">
    <source>
        <dbReference type="Proteomes" id="UP000002941"/>
    </source>
</evidence>
<feature type="non-terminal residue" evidence="2">
    <location>
        <position position="59"/>
    </location>
</feature>
<comment type="caution">
    <text evidence="2">The sequence shown here is derived from an EMBL/GenBank/DDBJ whole genome shotgun (WGS) entry which is preliminary data.</text>
</comment>
<sequence length="59" mass="5636">MGALAACSRGGDDVRDGGGPSASAVSVSATASPTVDLPADQAAAREAALAMPAPQKPEN</sequence>
<keyword evidence="3" id="KW-1185">Reference proteome</keyword>
<evidence type="ECO:0000256" key="1">
    <source>
        <dbReference type="SAM" id="MobiDB-lite"/>
    </source>
</evidence>
<accession>J0NP68</accession>
<dbReference type="EMBL" id="AKFT01000056">
    <property type="protein sequence ID" value="EJF46577.1"/>
    <property type="molecule type" value="Genomic_DNA"/>
</dbReference>
<organism evidence="2 3">
    <name type="scientific">Actinomyces massiliensis F0489</name>
    <dbReference type="NCBI Taxonomy" id="1125718"/>
    <lineage>
        <taxon>Bacteria</taxon>
        <taxon>Bacillati</taxon>
        <taxon>Actinomycetota</taxon>
        <taxon>Actinomycetes</taxon>
        <taxon>Actinomycetales</taxon>
        <taxon>Actinomycetaceae</taxon>
        <taxon>Actinomyces</taxon>
    </lineage>
</organism>
<evidence type="ECO:0000313" key="2">
    <source>
        <dbReference type="EMBL" id="EJF46577.1"/>
    </source>
</evidence>
<gene>
    <name evidence="2" type="ORF">HMPREF1318_2128</name>
</gene>
<dbReference type="AlphaFoldDB" id="J0NP68"/>
<name>J0NP68_9ACTO</name>
<feature type="compositionally biased region" description="Low complexity" evidence="1">
    <location>
        <begin position="21"/>
        <end position="34"/>
    </location>
</feature>
<proteinExistence type="predicted"/>
<feature type="region of interest" description="Disordered" evidence="1">
    <location>
        <begin position="1"/>
        <end position="34"/>
    </location>
</feature>
<reference evidence="2 3" key="1">
    <citation type="submission" date="2012-05" db="EMBL/GenBank/DDBJ databases">
        <authorList>
            <person name="Harkins D.M."/>
            <person name="Madupu R."/>
            <person name="Durkin A.S."/>
            <person name="Torralba M."/>
            <person name="Methe B."/>
            <person name="Sutton G.G."/>
            <person name="Nelson K.E."/>
        </authorList>
    </citation>
    <scope>NUCLEOTIDE SEQUENCE [LARGE SCALE GENOMIC DNA]</scope>
    <source>
        <strain evidence="2 3">F0489</strain>
    </source>
</reference>
<dbReference type="Proteomes" id="UP000002941">
    <property type="component" value="Unassembled WGS sequence"/>
</dbReference>
<protein>
    <submittedName>
        <fullName evidence="2">Uncharacterized protein</fullName>
    </submittedName>
</protein>